<dbReference type="GeneID" id="20678090"/>
<dbReference type="EMBL" id="KI925460">
    <property type="protein sequence ID" value="ETW79858.1"/>
    <property type="molecule type" value="Genomic_DNA"/>
</dbReference>
<dbReference type="Pfam" id="PF24681">
    <property type="entry name" value="Kelch_KLHDC2_KLHL20_DRC7"/>
    <property type="match status" value="2"/>
</dbReference>
<dbReference type="HOGENOM" id="CLU_019536_0_0_1"/>
<dbReference type="eggNOG" id="KOG0379">
    <property type="taxonomic scope" value="Eukaryota"/>
</dbReference>
<gene>
    <name evidence="3" type="ORF">HETIRDRAFT_48931</name>
</gene>
<dbReference type="InterPro" id="IPR015915">
    <property type="entry name" value="Kelch-typ_b-propeller"/>
</dbReference>
<dbReference type="RefSeq" id="XP_009547932.1">
    <property type="nucleotide sequence ID" value="XM_009549637.1"/>
</dbReference>
<dbReference type="Proteomes" id="UP000030671">
    <property type="component" value="Unassembled WGS sequence"/>
</dbReference>
<dbReference type="OrthoDB" id="10251809at2759"/>
<dbReference type="STRING" id="747525.W4K220"/>
<organism evidence="3 4">
    <name type="scientific">Heterobasidion irregulare (strain TC 32-1)</name>
    <dbReference type="NCBI Taxonomy" id="747525"/>
    <lineage>
        <taxon>Eukaryota</taxon>
        <taxon>Fungi</taxon>
        <taxon>Dikarya</taxon>
        <taxon>Basidiomycota</taxon>
        <taxon>Agaricomycotina</taxon>
        <taxon>Agaricomycetes</taxon>
        <taxon>Russulales</taxon>
        <taxon>Bondarzewiaceae</taxon>
        <taxon>Heterobasidion</taxon>
        <taxon>Heterobasidion annosum species complex</taxon>
    </lineage>
</organism>
<reference evidence="3 4" key="1">
    <citation type="journal article" date="2012" name="New Phytol.">
        <title>Insight into trade-off between wood decay and parasitism from the genome of a fungal forest pathogen.</title>
        <authorList>
            <person name="Olson A."/>
            <person name="Aerts A."/>
            <person name="Asiegbu F."/>
            <person name="Belbahri L."/>
            <person name="Bouzid O."/>
            <person name="Broberg A."/>
            <person name="Canback B."/>
            <person name="Coutinho P.M."/>
            <person name="Cullen D."/>
            <person name="Dalman K."/>
            <person name="Deflorio G."/>
            <person name="van Diepen L.T."/>
            <person name="Dunand C."/>
            <person name="Duplessis S."/>
            <person name="Durling M."/>
            <person name="Gonthier P."/>
            <person name="Grimwood J."/>
            <person name="Fossdal C.G."/>
            <person name="Hansson D."/>
            <person name="Henrissat B."/>
            <person name="Hietala A."/>
            <person name="Himmelstrand K."/>
            <person name="Hoffmeister D."/>
            <person name="Hogberg N."/>
            <person name="James T.Y."/>
            <person name="Karlsson M."/>
            <person name="Kohler A."/>
            <person name="Kues U."/>
            <person name="Lee Y.H."/>
            <person name="Lin Y.C."/>
            <person name="Lind M."/>
            <person name="Lindquist E."/>
            <person name="Lombard V."/>
            <person name="Lucas S."/>
            <person name="Lunden K."/>
            <person name="Morin E."/>
            <person name="Murat C."/>
            <person name="Park J."/>
            <person name="Raffaello T."/>
            <person name="Rouze P."/>
            <person name="Salamov A."/>
            <person name="Schmutz J."/>
            <person name="Solheim H."/>
            <person name="Stahlberg J."/>
            <person name="Velez H."/>
            <person name="de Vries R.P."/>
            <person name="Wiebenga A."/>
            <person name="Woodward S."/>
            <person name="Yakovlev I."/>
            <person name="Garbelotto M."/>
            <person name="Martin F."/>
            <person name="Grigoriev I.V."/>
            <person name="Stenlid J."/>
        </authorList>
    </citation>
    <scope>NUCLEOTIDE SEQUENCE [LARGE SCALE GENOMIC DNA]</scope>
    <source>
        <strain evidence="3 4">TC 32-1</strain>
    </source>
</reference>
<name>W4K220_HETIT</name>
<protein>
    <recommendedName>
        <fullName evidence="5">Galactose oxidase</fullName>
    </recommendedName>
</protein>
<dbReference type="Gene3D" id="2.120.10.80">
    <property type="entry name" value="Kelch-type beta propeller"/>
    <property type="match status" value="2"/>
</dbReference>
<accession>W4K220</accession>
<dbReference type="SUPFAM" id="SSF117281">
    <property type="entry name" value="Kelch motif"/>
    <property type="match status" value="2"/>
</dbReference>
<proteinExistence type="predicted"/>
<keyword evidence="4" id="KW-1185">Reference proteome</keyword>
<evidence type="ECO:0000313" key="4">
    <source>
        <dbReference type="Proteomes" id="UP000030671"/>
    </source>
</evidence>
<evidence type="ECO:0000256" key="1">
    <source>
        <dbReference type="ARBA" id="ARBA00022441"/>
    </source>
</evidence>
<dbReference type="AlphaFoldDB" id="W4K220"/>
<sequence>MRTIPHLPHNRDAEPAPASVMYWSRAPVWGTLPTHGMRAHSVTLVDHTAWVFGGCDDVDCFKDVWCFHTETMQWTRPEMQGEIPPPCRAHTATLVDRKLVVFGGGQSSTYYSDIWVLDTQMRRWTRPSFDVEVAPAPRRAHTTVMYKGKLWIFGGGNGEFALNDLWTLDVTANLERLKWQQIEAGRVKPKPRGYHTATLVGNMMIVIGGSDGHDCFYDIWCLNLDTCRWKELKTDTQHRRLSHSVTQVGSYLFVVGGHDSHDYTSELLLFNLVTLQYEPRRTLGRPFQPRGYHVSLLADSRLFIFGGHDGRTVFDDVHILDLAAAAYLPQVTSFQIET</sequence>
<evidence type="ECO:0008006" key="5">
    <source>
        <dbReference type="Google" id="ProtNLM"/>
    </source>
</evidence>
<evidence type="ECO:0000313" key="3">
    <source>
        <dbReference type="EMBL" id="ETW79858.1"/>
    </source>
</evidence>
<keyword evidence="2" id="KW-0677">Repeat</keyword>
<dbReference type="KEGG" id="hir:HETIRDRAFT_48931"/>
<dbReference type="InParanoid" id="W4K220"/>
<dbReference type="PANTHER" id="PTHR46093">
    <property type="entry name" value="ACYL-COA-BINDING DOMAIN-CONTAINING PROTEIN 5"/>
    <property type="match status" value="1"/>
</dbReference>
<keyword evidence="1" id="KW-0880">Kelch repeat</keyword>
<evidence type="ECO:0000256" key="2">
    <source>
        <dbReference type="ARBA" id="ARBA00022737"/>
    </source>
</evidence>
<dbReference type="PANTHER" id="PTHR46093:SF18">
    <property type="entry name" value="FIBRONECTIN TYPE-III DOMAIN-CONTAINING PROTEIN"/>
    <property type="match status" value="1"/>
</dbReference>